<dbReference type="AlphaFoldDB" id="A0A560I9F7"/>
<sequence length="83" mass="9090">MHMVPAPGRLASQWWGVTPRESTPERPIRRVVPLFPNRACLELKNQSCGMTWAQIAIIPTNSVMDASAAASSTKILNMVSLPC</sequence>
<evidence type="ECO:0000313" key="2">
    <source>
        <dbReference type="Proteomes" id="UP000315914"/>
    </source>
</evidence>
<gene>
    <name evidence="1" type="ORF">FBZ95_103905</name>
</gene>
<proteinExistence type="predicted"/>
<accession>A0A560I9F7</accession>
<evidence type="ECO:0000313" key="1">
    <source>
        <dbReference type="EMBL" id="TWB79053.1"/>
    </source>
</evidence>
<dbReference type="Proteomes" id="UP000315914">
    <property type="component" value="Unassembled WGS sequence"/>
</dbReference>
<protein>
    <submittedName>
        <fullName evidence="1">Uncharacterized protein</fullName>
    </submittedName>
</protein>
<comment type="caution">
    <text evidence="1">The sequence shown here is derived from an EMBL/GenBank/DDBJ whole genome shotgun (WGS) entry which is preliminary data.</text>
</comment>
<reference evidence="1 2" key="1">
    <citation type="submission" date="2019-06" db="EMBL/GenBank/DDBJ databases">
        <title>Genomic Encyclopedia of Type Strains, Phase IV (KMG-V): Genome sequencing to study the core and pangenomes of soil and plant-associated prokaryotes.</title>
        <authorList>
            <person name="Whitman W."/>
        </authorList>
    </citation>
    <scope>NUCLEOTIDE SEQUENCE [LARGE SCALE GENOMIC DNA]</scope>
    <source>
        <strain evidence="1 2">BR 10556</strain>
    </source>
</reference>
<dbReference type="EMBL" id="VITW01000003">
    <property type="protein sequence ID" value="TWB79053.1"/>
    <property type="molecule type" value="Genomic_DNA"/>
</dbReference>
<organism evidence="1 2">
    <name type="scientific">Bradyrhizobium sacchari</name>
    <dbReference type="NCBI Taxonomy" id="1399419"/>
    <lineage>
        <taxon>Bacteria</taxon>
        <taxon>Pseudomonadati</taxon>
        <taxon>Pseudomonadota</taxon>
        <taxon>Alphaproteobacteria</taxon>
        <taxon>Hyphomicrobiales</taxon>
        <taxon>Nitrobacteraceae</taxon>
        <taxon>Bradyrhizobium</taxon>
    </lineage>
</organism>
<keyword evidence="2" id="KW-1185">Reference proteome</keyword>
<name>A0A560I9F7_9BRAD</name>